<reference evidence="2 3" key="1">
    <citation type="journal article" date="2013" name="Genome Announc.">
        <title>Genome Sequence of Novosphingobium lindaniclasticum LE124T, Isolated from a Hexachlorocyclohexane Dumpsite.</title>
        <authorList>
            <person name="Saxena A."/>
            <person name="Nayyar N."/>
            <person name="Sangwan N."/>
            <person name="Kumari R."/>
            <person name="Khurana J.P."/>
            <person name="Lal R."/>
        </authorList>
    </citation>
    <scope>NUCLEOTIDE SEQUENCE [LARGE SCALE GENOMIC DNA]</scope>
    <source>
        <strain evidence="2 3">LE124</strain>
    </source>
</reference>
<name>T0HMA4_9SPHN</name>
<evidence type="ECO:0000313" key="3">
    <source>
        <dbReference type="Proteomes" id="UP000015527"/>
    </source>
</evidence>
<evidence type="ECO:0008006" key="4">
    <source>
        <dbReference type="Google" id="ProtNLM"/>
    </source>
</evidence>
<accession>T0HMA4</accession>
<gene>
    <name evidence="2" type="ORF">L284_08025</name>
</gene>
<dbReference type="RefSeq" id="WP_021233509.1">
    <property type="nucleotide sequence ID" value="NZ_ATHL01000055.1"/>
</dbReference>
<dbReference type="eggNOG" id="COG3904">
    <property type="taxonomic scope" value="Bacteria"/>
</dbReference>
<keyword evidence="3" id="KW-1185">Reference proteome</keyword>
<sequence>MRALPSFSALAILVSGLIGAVPAWAEQGAAGRISYEWVEEGAALSTPGLADPSYVDRLGDTESERALPLSQDARSQAVFWHSAPGTIAPGIASYGPFRVIDSGRAALVDATDSRSPEQFAALLRDYPNISELEMIECPGTEDDLANLRLGRMIRARGISTHVPAGGSVRSGAVELFLAGRLRYADPGSEFAVHAWLDDTGRTPRDYAPNSPENLRYLNYYQQMGMNLQEARAFYAMTNAIPFESARWFGADEMARWVRLDDAPRWPATRLTVLQR</sequence>
<feature type="signal peptide" evidence="1">
    <location>
        <begin position="1"/>
        <end position="25"/>
    </location>
</feature>
<dbReference type="InterPro" id="IPR029045">
    <property type="entry name" value="ClpP/crotonase-like_dom_sf"/>
</dbReference>
<dbReference type="AlphaFoldDB" id="T0HMA4"/>
<evidence type="ECO:0000256" key="1">
    <source>
        <dbReference type="SAM" id="SignalP"/>
    </source>
</evidence>
<organism evidence="2 3">
    <name type="scientific">Novosphingobium lindaniclasticum LE124</name>
    <dbReference type="NCBI Taxonomy" id="1096930"/>
    <lineage>
        <taxon>Bacteria</taxon>
        <taxon>Pseudomonadati</taxon>
        <taxon>Pseudomonadota</taxon>
        <taxon>Alphaproteobacteria</taxon>
        <taxon>Sphingomonadales</taxon>
        <taxon>Sphingomonadaceae</taxon>
        <taxon>Novosphingobium</taxon>
    </lineage>
</organism>
<keyword evidence="1" id="KW-0732">Signal</keyword>
<dbReference type="Proteomes" id="UP000015527">
    <property type="component" value="Unassembled WGS sequence"/>
</dbReference>
<evidence type="ECO:0000313" key="2">
    <source>
        <dbReference type="EMBL" id="EQB17501.1"/>
    </source>
</evidence>
<dbReference type="PATRIC" id="fig|1096930.3.peg.1583"/>
<feature type="chain" id="PRO_5004564023" description="Alpha/beta hydrolase" evidence="1">
    <location>
        <begin position="26"/>
        <end position="275"/>
    </location>
</feature>
<dbReference type="EMBL" id="ATHL01000055">
    <property type="protein sequence ID" value="EQB17501.1"/>
    <property type="molecule type" value="Genomic_DNA"/>
</dbReference>
<protein>
    <recommendedName>
        <fullName evidence="4">Alpha/beta hydrolase</fullName>
    </recommendedName>
</protein>
<comment type="caution">
    <text evidence="2">The sequence shown here is derived from an EMBL/GenBank/DDBJ whole genome shotgun (WGS) entry which is preliminary data.</text>
</comment>
<dbReference type="SUPFAM" id="SSF52096">
    <property type="entry name" value="ClpP/crotonase"/>
    <property type="match status" value="1"/>
</dbReference>
<proteinExistence type="predicted"/>